<dbReference type="Pfam" id="PF00513">
    <property type="entry name" value="Late_protein_L2"/>
    <property type="match status" value="1"/>
</dbReference>
<evidence type="ECO:0000256" key="11">
    <source>
        <dbReference type="ARBA" id="ARBA00023120"/>
    </source>
</evidence>
<organism evidence="16 17">
    <name type="scientific">Human papillomavirus 201</name>
    <dbReference type="NCBI Taxonomy" id="1682340"/>
    <lineage>
        <taxon>Viruses</taxon>
        <taxon>Monodnaviria</taxon>
        <taxon>Shotokuvirae</taxon>
        <taxon>Cossaviricota</taxon>
        <taxon>Papovaviricetes</taxon>
        <taxon>Zurhausenvirales</taxon>
        <taxon>Papillomaviridae</taxon>
        <taxon>Firstpapillomavirinae</taxon>
        <taxon>Gammapapillomavirus</taxon>
        <taxon>Gammapapillomavirus 27</taxon>
    </lineage>
</organism>
<gene>
    <name evidence="15 16" type="primary">L2</name>
</gene>
<keyword evidence="5 15" id="KW-0945">Host-virus interaction</keyword>
<evidence type="ECO:0000313" key="16">
    <source>
        <dbReference type="EMBL" id="AKP16345.1"/>
    </source>
</evidence>
<keyword evidence="11 15" id="KW-1176">Cytoplasmic inwards viral transport</keyword>
<evidence type="ECO:0000256" key="1">
    <source>
        <dbReference type="ARBA" id="ARBA00022524"/>
    </source>
</evidence>
<dbReference type="OrthoDB" id="8047at10239"/>
<proteinExistence type="inferred from homology"/>
<evidence type="ECO:0000256" key="8">
    <source>
        <dbReference type="ARBA" id="ARBA00022921"/>
    </source>
</evidence>
<dbReference type="KEGG" id="vg:25067472"/>
<keyword evidence="10" id="KW-1039">Host endosome</keyword>
<evidence type="ECO:0000256" key="2">
    <source>
        <dbReference type="ARBA" id="ARBA00022553"/>
    </source>
</evidence>
<protein>
    <recommendedName>
        <fullName evidence="15">Minor capsid protein L2</fullName>
    </recommendedName>
</protein>
<dbReference type="GO" id="GO:0003677">
    <property type="term" value="F:DNA binding"/>
    <property type="evidence" value="ECO:0007669"/>
    <property type="project" value="UniProtKB-UniRule"/>
</dbReference>
<evidence type="ECO:0000256" key="14">
    <source>
        <dbReference type="ARBA" id="ARBA00023296"/>
    </source>
</evidence>
<dbReference type="Proteomes" id="UP000140463">
    <property type="component" value="Segment"/>
</dbReference>
<dbReference type="GO" id="GO:0019028">
    <property type="term" value="C:viral capsid"/>
    <property type="evidence" value="ECO:0007669"/>
    <property type="project" value="UniProtKB-UniRule"/>
</dbReference>
<keyword evidence="17" id="KW-1185">Reference proteome</keyword>
<keyword evidence="3 15" id="KW-0167">Capsid protein</keyword>
<dbReference type="GeneID" id="25067472"/>
<dbReference type="RefSeq" id="YP_009158857.1">
    <property type="nucleotide sequence ID" value="NC_027528.1"/>
</dbReference>
<comment type="caution">
    <text evidence="15">Lacks conserved residue(s) required for the propagation of feature annotation.</text>
</comment>
<dbReference type="GO" id="GO:0046718">
    <property type="term" value="P:symbiont entry into host cell"/>
    <property type="evidence" value="ECO:0007669"/>
    <property type="project" value="UniProtKB-KW"/>
</dbReference>
<reference evidence="17" key="1">
    <citation type="submission" date="2015-01" db="EMBL/GenBank/DDBJ databases">
        <title>Does Human Papillomavirus-Negative Condylomata Exist?</title>
        <authorList>
            <person name="Arroyo Muhr L.S."/>
            <person name="Bzhalava D."/>
            <person name="Lagheden C."/>
            <person name="Eklund C."/>
            <person name="Johansson H."/>
            <person name="Forslund O."/>
            <person name="Dillner J."/>
            <person name="Hultin E."/>
        </authorList>
    </citation>
    <scope>NUCLEOTIDE SEQUENCE [LARGE SCALE GENOMIC DNA]</scope>
</reference>
<comment type="subunit">
    <text evidence="15">Interacts with major capsid protein L1. Interacts with E2; this interaction inhibits E2 transcriptional activity but not the DNA replication function E2. Interacts with host HSPA8; this interaction is required for L2 nuclear translocation. Interacts with host importins KPNB2 and KPNB3. Forms a complex with importin alpha2-beta1 heterodimers via interaction with the importin alpha2 adapter. Interacts with host DYNLT1; this interaction is essential for virus intracellular transport during entry. Interacts (via C-terminus) with host retromer subunits VPS35 AND VPS29.</text>
</comment>
<evidence type="ECO:0000256" key="7">
    <source>
        <dbReference type="ARBA" id="ARBA00022844"/>
    </source>
</evidence>
<dbReference type="InterPro" id="IPR000784">
    <property type="entry name" value="Late_L2"/>
</dbReference>
<evidence type="ECO:0000256" key="3">
    <source>
        <dbReference type="ARBA" id="ARBA00022561"/>
    </source>
</evidence>
<evidence type="ECO:0000256" key="4">
    <source>
        <dbReference type="ARBA" id="ARBA00022562"/>
    </source>
</evidence>
<evidence type="ECO:0000256" key="10">
    <source>
        <dbReference type="ARBA" id="ARBA00023046"/>
    </source>
</evidence>
<keyword evidence="13 15" id="KW-1015">Disulfide bond</keyword>
<keyword evidence="1 15" id="KW-1163">Viral penetration into host nucleus</keyword>
<comment type="similarity">
    <text evidence="15">Belongs to the papillomaviridae L2 protein family.</text>
</comment>
<dbReference type="GO" id="GO:0042025">
    <property type="term" value="C:host cell nucleus"/>
    <property type="evidence" value="ECO:0007669"/>
    <property type="project" value="UniProtKB-SubCell"/>
</dbReference>
<evidence type="ECO:0000256" key="9">
    <source>
        <dbReference type="ARBA" id="ARBA00022952"/>
    </source>
</evidence>
<dbReference type="GO" id="GO:0075732">
    <property type="term" value="P:viral penetration into host nucleus"/>
    <property type="evidence" value="ECO:0007669"/>
    <property type="project" value="UniProtKB-KW"/>
</dbReference>
<keyword evidence="12 15" id="KW-0238">DNA-binding</keyword>
<dbReference type="HAMAP" id="MF_04003">
    <property type="entry name" value="PPV_L2"/>
    <property type="match status" value="1"/>
</dbReference>
<name>A0A0H4LNY2_9PAPI</name>
<evidence type="ECO:0000256" key="6">
    <source>
        <dbReference type="ARBA" id="ARBA00022812"/>
    </source>
</evidence>
<keyword evidence="2 15" id="KW-0597">Phosphoprotein</keyword>
<comment type="subcellular location">
    <subcellularLocation>
        <location evidence="15">Virion</location>
    </subcellularLocation>
    <subcellularLocation>
        <location evidence="15">Host nucleus</location>
    </subcellularLocation>
</comment>
<accession>A0A0H4LNY2</accession>
<evidence type="ECO:0000256" key="15">
    <source>
        <dbReference type="HAMAP-Rule" id="MF_04003"/>
    </source>
</evidence>
<dbReference type="GO" id="GO:0043657">
    <property type="term" value="C:host cell"/>
    <property type="evidence" value="ECO:0007669"/>
    <property type="project" value="GOC"/>
</dbReference>
<keyword evidence="4 15" id="KW-1048">Host nucleus</keyword>
<dbReference type="GO" id="GO:0005198">
    <property type="term" value="F:structural molecule activity"/>
    <property type="evidence" value="ECO:0007669"/>
    <property type="project" value="UniProtKB-UniRule"/>
</dbReference>
<feature type="disulfide bond" evidence="15">
    <location>
        <begin position="19"/>
        <end position="25"/>
    </location>
</feature>
<evidence type="ECO:0000256" key="12">
    <source>
        <dbReference type="ARBA" id="ARBA00023125"/>
    </source>
</evidence>
<keyword evidence="7 15" id="KW-0946">Virion</keyword>
<comment type="function">
    <text evidence="15">Minor protein of the capsid that localizes along the inner surface of the virion, within the central cavities beneath the L1 pentamers. Plays a role in capsid stabilization through interaction with the major capsid protein L1. Once the virion enters the host cell, L2 escorts the genomic DNA into the nucleus by promoting escape from the endosomal compartments and traffic through the host Golgi network. Mechanistically, the C-terminus of L2 possesses a cell-penetrating peptide that protudes from the host endosome, interacts with host cytoplasmic retromer cargo and thereby mediates the capsid delivery to the host trans-Golgi network. Plays a role through its interaction with host dynein in the intracellular microtubule-dependent transport of viral capsid toward the nucleus. Mediates the viral genome import into the nucleus through binding to host importins. Once within the nucleus, L2 localizes viral genomes to host PML bodies in order to activate early gene expression for establishment of infection. Later on, promotes late gene expression by interacting with the viral E2 protein and by inhibiting its transcriptional activation functions. During virion assembly, encapsidates the genome by direct interaction with the viral DNA.</text>
</comment>
<keyword evidence="14 15" id="KW-1160">Virus entry into host cell</keyword>
<keyword evidence="6" id="KW-1040">Host Golgi apparatus</keyword>
<keyword evidence="9 15" id="KW-1177">Microtubular inwards viral transport</keyword>
<comment type="PTM">
    <text evidence="15">Highly phosphorylated.</text>
</comment>
<evidence type="ECO:0000313" key="17">
    <source>
        <dbReference type="Proteomes" id="UP000140463"/>
    </source>
</evidence>
<dbReference type="GO" id="GO:0075521">
    <property type="term" value="P:microtubule-dependent intracellular transport of viral material towards nucleus"/>
    <property type="evidence" value="ECO:0007669"/>
    <property type="project" value="UniProtKB-UniRule"/>
</dbReference>
<sequence length="517" mass="56654">MNPAKRRKRDSPDNLYRQCQLSGNCLPDVKNKIEGTTLADQLLKWLGSFIYLGGLGIGTGKGTGGSMGYTPLATPSRVIPDGTVIRPTVPVEPIGPAELIPIDVLQPEASAIIPLEEGTLSNIPDLNIPETEETVIDTILPEDNILTSVDPVNDITTSSGHPNIITSGEDAAILEVQPAPSAPRRIAVTQSRYNATPHLSVITGNISQDSNINVFVDAHFTGEVIGSFEEIPLEPLNQREEFQIEAGRKTSTPRDTISQGLNRIRHLYNRRILQQPTRNVDFLGQASRAVQFEFENPAFDPEITLRFNQDVADVATAAPDSAFADIVTFSRPIFSETDTGLVRVSRLGQKGTIKTRSGLQIGQNVHFYYDVSTIDTSDAIELMPLGQTSADLSIVDQLAESTFVDPIAQLQNTAFTEADLEDALTESFENSHLVLRTGSRQETITFPSLPPELGIRIFVDDVGNDLFISYPETHITPIINPDLPFGPTVPVLEYDFTSADFTLHPSLSRKRKRRPSF</sequence>
<evidence type="ECO:0000256" key="13">
    <source>
        <dbReference type="ARBA" id="ARBA00023157"/>
    </source>
</evidence>
<keyword evidence="8 15" id="KW-0426">Late protein</keyword>
<dbReference type="EMBL" id="KP692115">
    <property type="protein sequence ID" value="AKP16345.1"/>
    <property type="molecule type" value="Genomic_DNA"/>
</dbReference>
<evidence type="ECO:0000256" key="5">
    <source>
        <dbReference type="ARBA" id="ARBA00022581"/>
    </source>
</evidence>